<name>A0ABY9VBW7_9BACI</name>
<proteinExistence type="predicted"/>
<dbReference type="RefSeq" id="WP_311070702.1">
    <property type="nucleotide sequence ID" value="NZ_CP134494.1"/>
</dbReference>
<sequence length="194" mass="21656">MIKKALLKKLVAACLLISAFYVGILHYKIVENSKLDVPKNADYLIILGARVKGNVPSLALQYRIDHAAMYLKENPNTIAIASGGKGPGEDISEAESIKRELIEKGIEGSRIILEDQSTDTYENIRFSKKFIPEKAESGLVVTNDFHIYRAKMIADNEELTIDGLPAKTPIQAVFKSYTREYLALTKYFIIALFS</sequence>
<dbReference type="Proteomes" id="UP001303324">
    <property type="component" value="Chromosome"/>
</dbReference>
<evidence type="ECO:0000313" key="3">
    <source>
        <dbReference type="Proteomes" id="UP001303324"/>
    </source>
</evidence>
<reference evidence="2 3" key="1">
    <citation type="submission" date="2023-09" db="EMBL/GenBank/DDBJ databases">
        <title>Microbial mechanism of fulvic acid promoting antimony reduction mineralization in rice fields.</title>
        <authorList>
            <person name="Chen G."/>
            <person name="Lan J."/>
        </authorList>
    </citation>
    <scope>NUCLEOTIDE SEQUENCE [LARGE SCALE GENOMIC DNA]</scope>
    <source>
        <strain evidence="2 3">PS1</strain>
    </source>
</reference>
<accession>A0ABY9VBW7</accession>
<gene>
    <name evidence="2" type="ORF">RH061_12885</name>
</gene>
<feature type="domain" description="DUF218" evidence="1">
    <location>
        <begin position="42"/>
        <end position="182"/>
    </location>
</feature>
<protein>
    <submittedName>
        <fullName evidence="2">YdcF family protein</fullName>
    </submittedName>
</protein>
<dbReference type="Pfam" id="PF02698">
    <property type="entry name" value="DUF218"/>
    <property type="match status" value="1"/>
</dbReference>
<evidence type="ECO:0000259" key="1">
    <source>
        <dbReference type="Pfam" id="PF02698"/>
    </source>
</evidence>
<evidence type="ECO:0000313" key="2">
    <source>
        <dbReference type="EMBL" id="WNF21098.1"/>
    </source>
</evidence>
<dbReference type="InterPro" id="IPR051599">
    <property type="entry name" value="Cell_Envelope_Assoc"/>
</dbReference>
<dbReference type="EMBL" id="CP134494">
    <property type="protein sequence ID" value="WNF21098.1"/>
    <property type="molecule type" value="Genomic_DNA"/>
</dbReference>
<dbReference type="InterPro" id="IPR003848">
    <property type="entry name" value="DUF218"/>
</dbReference>
<dbReference type="Gene3D" id="3.40.50.620">
    <property type="entry name" value="HUPs"/>
    <property type="match status" value="1"/>
</dbReference>
<dbReference type="InterPro" id="IPR014729">
    <property type="entry name" value="Rossmann-like_a/b/a_fold"/>
</dbReference>
<dbReference type="PANTHER" id="PTHR30336:SF4">
    <property type="entry name" value="ENVELOPE BIOGENESIS FACTOR ELYC"/>
    <property type="match status" value="1"/>
</dbReference>
<keyword evidence="3" id="KW-1185">Reference proteome</keyword>
<organism evidence="2 3">
    <name type="scientific">Mesobacillus jeotgali</name>
    <dbReference type="NCBI Taxonomy" id="129985"/>
    <lineage>
        <taxon>Bacteria</taxon>
        <taxon>Bacillati</taxon>
        <taxon>Bacillota</taxon>
        <taxon>Bacilli</taxon>
        <taxon>Bacillales</taxon>
        <taxon>Bacillaceae</taxon>
        <taxon>Mesobacillus</taxon>
    </lineage>
</organism>
<dbReference type="CDD" id="cd06259">
    <property type="entry name" value="YdcF-like"/>
    <property type="match status" value="1"/>
</dbReference>
<dbReference type="PANTHER" id="PTHR30336">
    <property type="entry name" value="INNER MEMBRANE PROTEIN, PROBABLE PERMEASE"/>
    <property type="match status" value="1"/>
</dbReference>